<keyword evidence="15" id="KW-0186">Copper</keyword>
<dbReference type="InterPro" id="IPR001757">
    <property type="entry name" value="P_typ_ATPase"/>
</dbReference>
<protein>
    <recommendedName>
        <fullName evidence="3">P-type Cu(+) transporter</fullName>
        <ecNumber evidence="3">7.2.2.8</ecNumber>
    </recommendedName>
</protein>
<keyword evidence="16" id="KW-0406">Ion transport</keyword>
<dbReference type="InterPro" id="IPR008250">
    <property type="entry name" value="ATPase_P-typ_transduc_dom_A_sf"/>
</dbReference>
<evidence type="ECO:0000256" key="15">
    <source>
        <dbReference type="ARBA" id="ARBA00023008"/>
    </source>
</evidence>
<evidence type="ECO:0000256" key="14">
    <source>
        <dbReference type="ARBA" id="ARBA00022989"/>
    </source>
</evidence>
<dbReference type="EMBL" id="BLLH01000009">
    <property type="protein sequence ID" value="GFH41102.1"/>
    <property type="molecule type" value="Genomic_DNA"/>
</dbReference>
<evidence type="ECO:0000256" key="11">
    <source>
        <dbReference type="ARBA" id="ARBA00022840"/>
    </source>
</evidence>
<keyword evidence="5 19" id="KW-1003">Cell membrane</keyword>
<evidence type="ECO:0000256" key="5">
    <source>
        <dbReference type="ARBA" id="ARBA00022475"/>
    </source>
</evidence>
<dbReference type="Gene3D" id="3.40.50.1000">
    <property type="entry name" value="HAD superfamily/HAD-like"/>
    <property type="match status" value="1"/>
</dbReference>
<feature type="transmembrane region" description="Helical" evidence="19">
    <location>
        <begin position="344"/>
        <end position="371"/>
    </location>
</feature>
<dbReference type="SFLD" id="SFLDF00027">
    <property type="entry name" value="p-type_atpase"/>
    <property type="match status" value="1"/>
</dbReference>
<proteinExistence type="inferred from homology"/>
<dbReference type="AlphaFoldDB" id="A0A6A0B759"/>
<evidence type="ECO:0000256" key="7">
    <source>
        <dbReference type="ARBA" id="ARBA00022692"/>
    </source>
</evidence>
<dbReference type="NCBIfam" id="TIGR01494">
    <property type="entry name" value="ATPase_P-type"/>
    <property type="match status" value="1"/>
</dbReference>
<evidence type="ECO:0000256" key="1">
    <source>
        <dbReference type="ARBA" id="ARBA00004651"/>
    </source>
</evidence>
<comment type="subcellular location">
    <subcellularLocation>
        <location evidence="1">Cell membrane</location>
        <topology evidence="1">Multi-pass membrane protein</topology>
    </subcellularLocation>
</comment>
<gene>
    <name evidence="21" type="ORF">Hs20B_15000</name>
</gene>
<evidence type="ECO:0000256" key="2">
    <source>
        <dbReference type="ARBA" id="ARBA00006024"/>
    </source>
</evidence>
<feature type="transmembrane region" description="Helical" evidence="19">
    <location>
        <begin position="134"/>
        <end position="155"/>
    </location>
</feature>
<dbReference type="GO" id="GO:0005886">
    <property type="term" value="C:plasma membrane"/>
    <property type="evidence" value="ECO:0007669"/>
    <property type="project" value="UniProtKB-SubCell"/>
</dbReference>
<evidence type="ECO:0000256" key="9">
    <source>
        <dbReference type="ARBA" id="ARBA00022741"/>
    </source>
</evidence>
<organism evidence="21 22">
    <name type="scientific">Pseudolactococcus insecticola</name>
    <dbReference type="NCBI Taxonomy" id="2709158"/>
    <lineage>
        <taxon>Bacteria</taxon>
        <taxon>Bacillati</taxon>
        <taxon>Bacillota</taxon>
        <taxon>Bacilli</taxon>
        <taxon>Lactobacillales</taxon>
        <taxon>Streptococcaceae</taxon>
        <taxon>Pseudolactococcus</taxon>
    </lineage>
</organism>
<feature type="transmembrane region" description="Helical" evidence="19">
    <location>
        <begin position="688"/>
        <end position="708"/>
    </location>
</feature>
<evidence type="ECO:0000256" key="18">
    <source>
        <dbReference type="ARBA" id="ARBA00049289"/>
    </source>
</evidence>
<dbReference type="PRINTS" id="PR00943">
    <property type="entry name" value="CUATPASE"/>
</dbReference>
<dbReference type="EC" id="7.2.2.8" evidence="3"/>
<feature type="domain" description="P-type ATPase A" evidence="20">
    <location>
        <begin position="202"/>
        <end position="302"/>
    </location>
</feature>
<dbReference type="InterPro" id="IPR023298">
    <property type="entry name" value="ATPase_P-typ_TM_dom_sf"/>
</dbReference>
<dbReference type="Gene3D" id="2.70.150.10">
    <property type="entry name" value="Calcium-transporting ATPase, cytoplasmic transduction domain A"/>
    <property type="match status" value="1"/>
</dbReference>
<keyword evidence="4" id="KW-0813">Transport</keyword>
<feature type="transmembrane region" description="Helical" evidence="19">
    <location>
        <begin position="103"/>
        <end position="122"/>
    </location>
</feature>
<evidence type="ECO:0000256" key="6">
    <source>
        <dbReference type="ARBA" id="ARBA00022553"/>
    </source>
</evidence>
<keyword evidence="17 19" id="KW-0472">Membrane</keyword>
<keyword evidence="9 19" id="KW-0547">Nucleotide-binding</keyword>
<keyword evidence="12" id="KW-0460">Magnesium</keyword>
<feature type="transmembrane region" description="Helical" evidence="19">
    <location>
        <begin position="71"/>
        <end position="91"/>
    </location>
</feature>
<keyword evidence="10" id="KW-0187">Copper transport</keyword>
<keyword evidence="11 19" id="KW-0067">ATP-binding</keyword>
<evidence type="ECO:0000256" key="16">
    <source>
        <dbReference type="ARBA" id="ARBA00023065"/>
    </source>
</evidence>
<dbReference type="NCBIfam" id="TIGR01525">
    <property type="entry name" value="ATPase-IB_hvy"/>
    <property type="match status" value="1"/>
</dbReference>
<feature type="transmembrane region" description="Helical" evidence="19">
    <location>
        <begin position="660"/>
        <end position="682"/>
    </location>
</feature>
<feature type="transmembrane region" description="Helical" evidence="19">
    <location>
        <begin position="319"/>
        <end position="338"/>
    </location>
</feature>
<evidence type="ECO:0000256" key="4">
    <source>
        <dbReference type="ARBA" id="ARBA00022448"/>
    </source>
</evidence>
<dbReference type="NCBIfam" id="TIGR01511">
    <property type="entry name" value="ATPase-IB1_Cu"/>
    <property type="match status" value="1"/>
</dbReference>
<dbReference type="GO" id="GO:0043682">
    <property type="term" value="F:P-type divalent copper transporter activity"/>
    <property type="evidence" value="ECO:0007669"/>
    <property type="project" value="TreeGrafter"/>
</dbReference>
<dbReference type="InterPro" id="IPR059000">
    <property type="entry name" value="ATPase_P-type_domA"/>
</dbReference>
<evidence type="ECO:0000256" key="10">
    <source>
        <dbReference type="ARBA" id="ARBA00022796"/>
    </source>
</evidence>
<dbReference type="GO" id="GO:0055070">
    <property type="term" value="P:copper ion homeostasis"/>
    <property type="evidence" value="ECO:0007669"/>
    <property type="project" value="TreeGrafter"/>
</dbReference>
<evidence type="ECO:0000313" key="22">
    <source>
        <dbReference type="Proteomes" id="UP000475928"/>
    </source>
</evidence>
<reference evidence="21 22" key="1">
    <citation type="submission" date="2020-02" db="EMBL/GenBank/DDBJ databases">
        <title>Draft genome sequence of Lactococcus sp. Hs20B0-1.</title>
        <authorList>
            <person name="Noda S."/>
            <person name="Yuki M."/>
            <person name="Ohkuma M."/>
        </authorList>
    </citation>
    <scope>NUCLEOTIDE SEQUENCE [LARGE SCALE GENOMIC DNA]</scope>
    <source>
        <strain evidence="21 22">Hs20B0-1</strain>
    </source>
</reference>
<dbReference type="RefSeq" id="WP_228407528.1">
    <property type="nucleotide sequence ID" value="NZ_BLLH01000009.1"/>
</dbReference>
<keyword evidence="8 19" id="KW-0479">Metal-binding</keyword>
<dbReference type="SUPFAM" id="SSF81665">
    <property type="entry name" value="Calcium ATPase, transmembrane domain M"/>
    <property type="match status" value="1"/>
</dbReference>
<evidence type="ECO:0000313" key="21">
    <source>
        <dbReference type="EMBL" id="GFH41102.1"/>
    </source>
</evidence>
<dbReference type="InterPro" id="IPR023214">
    <property type="entry name" value="HAD_sf"/>
</dbReference>
<evidence type="ECO:0000256" key="3">
    <source>
        <dbReference type="ARBA" id="ARBA00012517"/>
    </source>
</evidence>
<dbReference type="InterPro" id="IPR027256">
    <property type="entry name" value="P-typ_ATPase_IB"/>
</dbReference>
<dbReference type="PRINTS" id="PR00119">
    <property type="entry name" value="CATATPASE"/>
</dbReference>
<keyword evidence="22" id="KW-1185">Reference proteome</keyword>
<dbReference type="SFLD" id="SFLDG00002">
    <property type="entry name" value="C1.7:_P-type_atpase_like"/>
    <property type="match status" value="1"/>
</dbReference>
<evidence type="ECO:0000256" key="12">
    <source>
        <dbReference type="ARBA" id="ARBA00022842"/>
    </source>
</evidence>
<feature type="transmembrane region" description="Helical" evidence="19">
    <location>
        <begin position="167"/>
        <end position="184"/>
    </location>
</feature>
<keyword evidence="13" id="KW-1278">Translocase</keyword>
<dbReference type="SUPFAM" id="SSF56784">
    <property type="entry name" value="HAD-like"/>
    <property type="match status" value="1"/>
</dbReference>
<evidence type="ECO:0000256" key="13">
    <source>
        <dbReference type="ARBA" id="ARBA00022967"/>
    </source>
</evidence>
<keyword evidence="14 19" id="KW-1133">Transmembrane helix</keyword>
<keyword evidence="7 19" id="KW-0812">Transmembrane</keyword>
<dbReference type="SFLD" id="SFLDS00003">
    <property type="entry name" value="Haloacid_Dehalogenase"/>
    <property type="match status" value="1"/>
</dbReference>
<sequence>MTKENHEYHDMNMGNVQTPHNHMNHDGHMAHENHIHNHMAMSDMSGMTHDHMHMHGEGMAGMDMSDLKRRFWLSLILSVPLILITPLMGMALPFTLTFTGSNWVTLILALLIFMIGAQPFLVGAKTELQAKKPAMMALVAMGLSVSLGYSLYAFVANLLGHTHVMDFFFEFATLTVIMLLGHWLEMSTTMSAGDATAKLRELMPETIHHLMADNHVHDMPIARLAAGMQVRVLAGEKIPGDGKIVTGQTQINEALVTGESRLVDKSVGSDVIGGTVNGEGTIDLMITGAGQTSYLGQLQQTLNHTQDEKSAAETLADRVASWLFYIALAAAVIALLVWTPQRGLSFAISMSVTVLVIACPHALGLAVPLVVARTKSISAANGVLIKNRKVLPAAKNIRYALMDKTGTLTTGEFAVKKIWLLTTDLASDDEVLDLAAALDSQSTHPLARSIVKKAKHAKMADHVKNIAGYGVTGQIDKISYSLVSARYLSENGLNLEAKSASDLDEIAASEETISYLVSDGRVLAAIAQGDVIKPSAQSFISDLRAQGIVPVMVTGDSLATAKKVAQVLGLEAGSIHAQVNPQEKLALIASYQEKGKVLMIGDGINDAPALAKADISFAIGAGTQVAQASADAVLAGNELTGIVAFLGLAKRAAKKEVQNLWWGAGYNLLAIPLAAGILAPIGLILDPMVGAVLMSLSTVIVAVNALSLRK</sequence>
<evidence type="ECO:0000256" key="19">
    <source>
        <dbReference type="RuleBase" id="RU362081"/>
    </source>
</evidence>
<comment type="similarity">
    <text evidence="2 19">Belongs to the cation transport ATPase (P-type) (TC 3.A.3) family. Type IB subfamily.</text>
</comment>
<dbReference type="GO" id="GO:0005524">
    <property type="term" value="F:ATP binding"/>
    <property type="evidence" value="ECO:0007669"/>
    <property type="project" value="UniProtKB-UniRule"/>
</dbReference>
<dbReference type="InterPro" id="IPR036412">
    <property type="entry name" value="HAD-like_sf"/>
</dbReference>
<dbReference type="Pfam" id="PF00122">
    <property type="entry name" value="E1-E2_ATPase"/>
    <property type="match status" value="1"/>
</dbReference>
<dbReference type="PROSITE" id="PS00154">
    <property type="entry name" value="ATPASE_E1_E2"/>
    <property type="match status" value="1"/>
</dbReference>
<dbReference type="PANTHER" id="PTHR43520:SF5">
    <property type="entry name" value="CATION-TRANSPORTING P-TYPE ATPASE-RELATED"/>
    <property type="match status" value="1"/>
</dbReference>
<dbReference type="GO" id="GO:0140581">
    <property type="term" value="F:P-type monovalent copper transporter activity"/>
    <property type="evidence" value="ECO:0007669"/>
    <property type="project" value="UniProtKB-EC"/>
</dbReference>
<evidence type="ECO:0000256" key="8">
    <source>
        <dbReference type="ARBA" id="ARBA00022723"/>
    </source>
</evidence>
<dbReference type="InterPro" id="IPR018303">
    <property type="entry name" value="ATPase_P-typ_P_site"/>
</dbReference>
<dbReference type="Gene3D" id="3.40.1110.10">
    <property type="entry name" value="Calcium-transporting ATPase, cytoplasmic domain N"/>
    <property type="match status" value="1"/>
</dbReference>
<name>A0A6A0B759_9LACT</name>
<keyword evidence="6" id="KW-0597">Phosphoprotein</keyword>
<comment type="caution">
    <text evidence="21">The sequence shown here is derived from an EMBL/GenBank/DDBJ whole genome shotgun (WGS) entry which is preliminary data.</text>
</comment>
<dbReference type="GO" id="GO:0005507">
    <property type="term" value="F:copper ion binding"/>
    <property type="evidence" value="ECO:0007669"/>
    <property type="project" value="TreeGrafter"/>
</dbReference>
<comment type="catalytic activity">
    <reaction evidence="18">
        <text>Cu(+)(in) + ATP + H2O = Cu(+)(out) + ADP + phosphate + H(+)</text>
        <dbReference type="Rhea" id="RHEA:25792"/>
        <dbReference type="ChEBI" id="CHEBI:15377"/>
        <dbReference type="ChEBI" id="CHEBI:15378"/>
        <dbReference type="ChEBI" id="CHEBI:30616"/>
        <dbReference type="ChEBI" id="CHEBI:43474"/>
        <dbReference type="ChEBI" id="CHEBI:49552"/>
        <dbReference type="ChEBI" id="CHEBI:456216"/>
        <dbReference type="EC" id="7.2.2.8"/>
    </reaction>
</comment>
<dbReference type="SUPFAM" id="SSF81653">
    <property type="entry name" value="Calcium ATPase, transduction domain A"/>
    <property type="match status" value="1"/>
</dbReference>
<dbReference type="GO" id="GO:0016887">
    <property type="term" value="F:ATP hydrolysis activity"/>
    <property type="evidence" value="ECO:0007669"/>
    <property type="project" value="InterPro"/>
</dbReference>
<dbReference type="Pfam" id="PF00702">
    <property type="entry name" value="Hydrolase"/>
    <property type="match status" value="1"/>
</dbReference>
<dbReference type="PANTHER" id="PTHR43520">
    <property type="entry name" value="ATP7, ISOFORM B"/>
    <property type="match status" value="1"/>
</dbReference>
<evidence type="ECO:0000256" key="17">
    <source>
        <dbReference type="ARBA" id="ARBA00023136"/>
    </source>
</evidence>
<accession>A0A6A0B759</accession>
<dbReference type="Proteomes" id="UP000475928">
    <property type="component" value="Unassembled WGS sequence"/>
</dbReference>
<evidence type="ECO:0000259" key="20">
    <source>
        <dbReference type="Pfam" id="PF00122"/>
    </source>
</evidence>
<dbReference type="InterPro" id="IPR044492">
    <property type="entry name" value="P_typ_ATPase_HD_dom"/>
</dbReference>
<dbReference type="InterPro" id="IPR023299">
    <property type="entry name" value="ATPase_P-typ_cyto_dom_N"/>
</dbReference>